<protein>
    <submittedName>
        <fullName evidence="1">Uncharacterized protein</fullName>
    </submittedName>
</protein>
<accession>A0A553HW84</accession>
<dbReference type="Proteomes" id="UP000319160">
    <property type="component" value="Unassembled WGS sequence"/>
</dbReference>
<evidence type="ECO:0000313" key="2">
    <source>
        <dbReference type="Proteomes" id="UP000319160"/>
    </source>
</evidence>
<organism evidence="1 2">
    <name type="scientific">Xylaria flabelliformis</name>
    <dbReference type="NCBI Taxonomy" id="2512241"/>
    <lineage>
        <taxon>Eukaryota</taxon>
        <taxon>Fungi</taxon>
        <taxon>Dikarya</taxon>
        <taxon>Ascomycota</taxon>
        <taxon>Pezizomycotina</taxon>
        <taxon>Sordariomycetes</taxon>
        <taxon>Xylariomycetidae</taxon>
        <taxon>Xylariales</taxon>
        <taxon>Xylariaceae</taxon>
        <taxon>Xylaria</taxon>
    </lineage>
</organism>
<reference evidence="2" key="1">
    <citation type="submission" date="2019-06" db="EMBL/GenBank/DDBJ databases">
        <title>Draft genome sequence of the griseofulvin-producing fungus Xylaria cubensis strain G536.</title>
        <authorList>
            <person name="Mead M.E."/>
            <person name="Raja H.A."/>
            <person name="Steenwyk J.L."/>
            <person name="Knowles S.L."/>
            <person name="Oberlies N.H."/>
            <person name="Rokas A."/>
        </authorList>
    </citation>
    <scope>NUCLEOTIDE SEQUENCE [LARGE SCALE GENOMIC DNA]</scope>
    <source>
        <strain evidence="2">G536</strain>
    </source>
</reference>
<dbReference type="AlphaFoldDB" id="A0A553HW84"/>
<gene>
    <name evidence="1" type="ORF">FHL15_006839</name>
</gene>
<keyword evidence="2" id="KW-1185">Reference proteome</keyword>
<proteinExistence type="predicted"/>
<comment type="caution">
    <text evidence="1">The sequence shown here is derived from an EMBL/GenBank/DDBJ whole genome shotgun (WGS) entry which is preliminary data.</text>
</comment>
<dbReference type="EMBL" id="VFLP01000038">
    <property type="protein sequence ID" value="TRX92224.1"/>
    <property type="molecule type" value="Genomic_DNA"/>
</dbReference>
<name>A0A553HW84_9PEZI</name>
<dbReference type="OrthoDB" id="10365970at2759"/>
<evidence type="ECO:0000313" key="1">
    <source>
        <dbReference type="EMBL" id="TRX92224.1"/>
    </source>
</evidence>
<sequence length="252" mass="28217">MDAQIINDWLRNQMLEYPGLGYSDMIKQCSKCRFTFIRPYCPLLDPVNNYCFNCMNYVDEPLMPFCWGKHGGGQVNKPAPLERKEFTNTVSTILCNVCVATGQYNAWLINGALLAAHASTSVTQPAMIPIQYDEYSPDGALPTTDASTSDVSLVTTPCNEYSVDEALPSAYASTSDAVIPIPSQPNTGDFEAHDLDNIKLRYHNALTPLWHASDELPEANRDLLYRWLCYFDGSNETRPKPASLHIDLYIML</sequence>